<gene>
    <name evidence="1" type="ORF">HELGO_WM36752</name>
</gene>
<organism evidence="1">
    <name type="scientific">uncultured Sulfurovum sp</name>
    <dbReference type="NCBI Taxonomy" id="269237"/>
    <lineage>
        <taxon>Bacteria</taxon>
        <taxon>Pseudomonadati</taxon>
        <taxon>Campylobacterota</taxon>
        <taxon>Epsilonproteobacteria</taxon>
        <taxon>Campylobacterales</taxon>
        <taxon>Sulfurovaceae</taxon>
        <taxon>Sulfurovum</taxon>
        <taxon>environmental samples</taxon>
    </lineage>
</organism>
<protein>
    <submittedName>
        <fullName evidence="1">Uncharacterized protein</fullName>
    </submittedName>
</protein>
<dbReference type="AlphaFoldDB" id="A0A6S6SU93"/>
<name>A0A6S6SU93_9BACT</name>
<reference evidence="1" key="1">
    <citation type="submission" date="2020-01" db="EMBL/GenBank/DDBJ databases">
        <authorList>
            <person name="Meier V. D."/>
            <person name="Meier V D."/>
        </authorList>
    </citation>
    <scope>NUCLEOTIDE SEQUENCE</scope>
    <source>
        <strain evidence="1">HLG_WM_MAG_02</strain>
    </source>
</reference>
<proteinExistence type="predicted"/>
<sequence>MSQQKVYSNAIAKDFLPSTRKEMDKIGSRQCDVILNIL</sequence>
<accession>A0A6S6SU93</accession>
<evidence type="ECO:0000313" key="1">
    <source>
        <dbReference type="EMBL" id="CAA6808373.1"/>
    </source>
</evidence>
<dbReference type="EMBL" id="CACVAZ010000050">
    <property type="protein sequence ID" value="CAA6808373.1"/>
    <property type="molecule type" value="Genomic_DNA"/>
</dbReference>